<comment type="caution">
    <text evidence="1">The sequence shown here is derived from an EMBL/GenBank/DDBJ whole genome shotgun (WGS) entry which is preliminary data.</text>
</comment>
<accession>A0A7W8CQM9</accession>
<dbReference type="AlphaFoldDB" id="A0A7W8CQM9"/>
<dbReference type="Proteomes" id="UP000525923">
    <property type="component" value="Unassembled WGS sequence"/>
</dbReference>
<reference evidence="1 2" key="1">
    <citation type="submission" date="2020-08" db="EMBL/GenBank/DDBJ databases">
        <title>Genomic Encyclopedia of Type Strains, Phase IV (KMG-IV): sequencing the most valuable type-strain genomes for metagenomic binning, comparative biology and taxonomic classification.</title>
        <authorList>
            <person name="Goeker M."/>
        </authorList>
    </citation>
    <scope>NUCLEOTIDE SEQUENCE [LARGE SCALE GENOMIC DNA]</scope>
    <source>
        <strain evidence="1 2">DSM 15895</strain>
    </source>
</reference>
<gene>
    <name evidence="1" type="ORF">HNQ44_000506</name>
</gene>
<sequence>MEKQANWWEPIFSGELEVGIDKDKMETADQESFLYHAAIPSDLEQQA</sequence>
<evidence type="ECO:0000313" key="1">
    <source>
        <dbReference type="EMBL" id="MBB5179084.1"/>
    </source>
</evidence>
<dbReference type="EMBL" id="JACHHE010000001">
    <property type="protein sequence ID" value="MBB5179084.1"/>
    <property type="molecule type" value="Genomic_DNA"/>
</dbReference>
<dbReference type="RefSeq" id="WP_175580331.1">
    <property type="nucleotide sequence ID" value="NZ_CP181055.1"/>
</dbReference>
<organism evidence="1 2">
    <name type="scientific">Planococcus koreensis</name>
    <dbReference type="NCBI Taxonomy" id="112331"/>
    <lineage>
        <taxon>Bacteria</taxon>
        <taxon>Bacillati</taxon>
        <taxon>Bacillota</taxon>
        <taxon>Bacilli</taxon>
        <taxon>Bacillales</taxon>
        <taxon>Caryophanaceae</taxon>
        <taxon>Planococcus</taxon>
    </lineage>
</organism>
<name>A0A7W8CQM9_9BACL</name>
<evidence type="ECO:0000313" key="2">
    <source>
        <dbReference type="Proteomes" id="UP000525923"/>
    </source>
</evidence>
<proteinExistence type="predicted"/>
<protein>
    <submittedName>
        <fullName evidence="1">Uncharacterized protein</fullName>
    </submittedName>
</protein>
<keyword evidence="2" id="KW-1185">Reference proteome</keyword>